<feature type="compositionally biased region" description="Low complexity" evidence="6">
    <location>
        <begin position="1"/>
        <end position="20"/>
    </location>
</feature>
<protein>
    <recommendedName>
        <fullName evidence="5">Flagellar hook-associated protein 2</fullName>
        <shortName evidence="5">HAP2</shortName>
    </recommendedName>
    <alternativeName>
        <fullName evidence="5">Flagellar cap protein</fullName>
    </alternativeName>
</protein>
<dbReference type="Pfam" id="PF02465">
    <property type="entry name" value="FliD_N"/>
    <property type="match status" value="1"/>
</dbReference>
<comment type="subcellular location">
    <subcellularLocation>
        <location evidence="5">Secreted</location>
    </subcellularLocation>
    <subcellularLocation>
        <location evidence="5">Bacterial flagellum</location>
    </subcellularLocation>
</comment>
<keyword evidence="4 5" id="KW-0975">Bacterial flagellum</keyword>
<dbReference type="RefSeq" id="WP_088562970.1">
    <property type="nucleotide sequence ID" value="NZ_FYEH01000020.1"/>
</dbReference>
<sequence>MATSSSSISTGTVATSGSSTRLTDVSSGLDTDALVNAAYLAKMAPATLLQDKITLNTSKITAYQTLKTDLTTLQAAANALRNPPGSVGLSTNVFATKATYLSSADTNEPTSYASVDASTSAKTGNYALVVEQLATANKQKSAAADTASTSLSSAWNGGSSFSGTLNIGLAGGTSTSITVDGTMSMADLKAAIDAKSSTTGISAQIISISSTEQRLVLTGNETGKAIVATSDAGGDDVASLMGLTDIQSAQTAKFSLDGIEFERSSNTIADAVSGLTFSLFAADSSKTITLSVEQSLADIKTQISSFVDAYNAVRDYISTQQATNSDGTYTDAAVLHADPTLRSVTNAISGDASAGASGLGSDQVRTLAALGITIDSSNHLVIDDVTLTTKLTTDPDAVEKVFAFDSTSSDANLAVTDRGNALASSSFKVQITAGSDGNAQSVSFIDDATGTSYAGTIDSSGYLRGAKGTPFEGLEMAWLGAGSTTVQVTASQGVADKIYNDLSPVLNAITGTIATNITDIASQNLKYNQRITDITDRASSYKETLINKYAAMEATLTQLNTLLSSIKAQTSAWNDN</sequence>
<dbReference type="AlphaFoldDB" id="A0A212S244"/>
<comment type="similarity">
    <text evidence="1 5">Belongs to the FliD family.</text>
</comment>
<dbReference type="Proteomes" id="UP000197065">
    <property type="component" value="Unassembled WGS sequence"/>
</dbReference>
<evidence type="ECO:0000313" key="9">
    <source>
        <dbReference type="EMBL" id="SNB79040.1"/>
    </source>
</evidence>
<evidence type="ECO:0000259" key="8">
    <source>
        <dbReference type="Pfam" id="PF07195"/>
    </source>
</evidence>
<dbReference type="GO" id="GO:0071973">
    <property type="term" value="P:bacterial-type flagellum-dependent cell motility"/>
    <property type="evidence" value="ECO:0007669"/>
    <property type="project" value="TreeGrafter"/>
</dbReference>
<keyword evidence="9" id="KW-0966">Cell projection</keyword>
<dbReference type="GO" id="GO:0009421">
    <property type="term" value="C:bacterial-type flagellum filament cap"/>
    <property type="evidence" value="ECO:0007669"/>
    <property type="project" value="InterPro"/>
</dbReference>
<evidence type="ECO:0000313" key="10">
    <source>
        <dbReference type="Proteomes" id="UP000197065"/>
    </source>
</evidence>
<keyword evidence="3" id="KW-0175">Coiled coil</keyword>
<dbReference type="GO" id="GO:0007155">
    <property type="term" value="P:cell adhesion"/>
    <property type="evidence" value="ECO:0007669"/>
    <property type="project" value="InterPro"/>
</dbReference>
<feature type="region of interest" description="Disordered" evidence="6">
    <location>
        <begin position="1"/>
        <end position="23"/>
    </location>
</feature>
<proteinExistence type="inferred from homology"/>
<accession>A0A212S244</accession>
<organism evidence="9 10">
    <name type="scientific">Arboricoccus pini</name>
    <dbReference type="NCBI Taxonomy" id="1963835"/>
    <lineage>
        <taxon>Bacteria</taxon>
        <taxon>Pseudomonadati</taxon>
        <taxon>Pseudomonadota</taxon>
        <taxon>Alphaproteobacteria</taxon>
        <taxon>Geminicoccales</taxon>
        <taxon>Geminicoccaceae</taxon>
        <taxon>Arboricoccus</taxon>
    </lineage>
</organism>
<dbReference type="OrthoDB" id="9812018at2"/>
<keyword evidence="10" id="KW-1185">Reference proteome</keyword>
<dbReference type="InterPro" id="IPR010810">
    <property type="entry name" value="Flagellin_hook_IN_motif"/>
</dbReference>
<keyword evidence="9" id="KW-0969">Cilium</keyword>
<dbReference type="GO" id="GO:0009424">
    <property type="term" value="C:bacterial-type flagellum hook"/>
    <property type="evidence" value="ECO:0007669"/>
    <property type="project" value="UniProtKB-UniRule"/>
</dbReference>
<evidence type="ECO:0000256" key="6">
    <source>
        <dbReference type="SAM" id="MobiDB-lite"/>
    </source>
</evidence>
<evidence type="ECO:0000256" key="4">
    <source>
        <dbReference type="ARBA" id="ARBA00023143"/>
    </source>
</evidence>
<dbReference type="EMBL" id="FYEH01000020">
    <property type="protein sequence ID" value="SNB79040.1"/>
    <property type="molecule type" value="Genomic_DNA"/>
</dbReference>
<feature type="domain" description="Flagellar hook-associated protein 2 C-terminal" evidence="8">
    <location>
        <begin position="249"/>
        <end position="560"/>
    </location>
</feature>
<dbReference type="InterPro" id="IPR003481">
    <property type="entry name" value="FliD_N"/>
</dbReference>
<dbReference type="GO" id="GO:0005576">
    <property type="term" value="C:extracellular region"/>
    <property type="evidence" value="ECO:0007669"/>
    <property type="project" value="UniProtKB-SubCell"/>
</dbReference>
<name>A0A212S244_9PROT</name>
<dbReference type="PANTHER" id="PTHR30288:SF0">
    <property type="entry name" value="FLAGELLAR HOOK-ASSOCIATED PROTEIN 2"/>
    <property type="match status" value="1"/>
</dbReference>
<dbReference type="Pfam" id="PF07195">
    <property type="entry name" value="FliD_C"/>
    <property type="match status" value="1"/>
</dbReference>
<reference evidence="9 10" key="1">
    <citation type="submission" date="2017-06" db="EMBL/GenBank/DDBJ databases">
        <authorList>
            <person name="Kim H.J."/>
            <person name="Triplett B.A."/>
        </authorList>
    </citation>
    <scope>NUCLEOTIDE SEQUENCE [LARGE SCALE GENOMIC DNA]</scope>
    <source>
        <strain evidence="9 10">B29T1</strain>
    </source>
</reference>
<dbReference type="InterPro" id="IPR010809">
    <property type="entry name" value="FliD_C"/>
</dbReference>
<evidence type="ECO:0000259" key="7">
    <source>
        <dbReference type="Pfam" id="PF02465"/>
    </source>
</evidence>
<keyword evidence="5" id="KW-0964">Secreted</keyword>
<evidence type="ECO:0000256" key="5">
    <source>
        <dbReference type="RuleBase" id="RU362066"/>
    </source>
</evidence>
<evidence type="ECO:0000256" key="2">
    <source>
        <dbReference type="ARBA" id="ARBA00011255"/>
    </source>
</evidence>
<feature type="domain" description="Flagellar hook-associated protein 2 N-terminal" evidence="7">
    <location>
        <begin position="27"/>
        <end position="136"/>
    </location>
</feature>
<dbReference type="PANTHER" id="PTHR30288">
    <property type="entry name" value="FLAGELLAR CAP/ASSEMBLY PROTEIN FLID"/>
    <property type="match status" value="1"/>
</dbReference>
<keyword evidence="9" id="KW-0282">Flagellum</keyword>
<gene>
    <name evidence="9" type="ORF">SAMN07250955_1208</name>
</gene>
<dbReference type="InterPro" id="IPR040026">
    <property type="entry name" value="FliD"/>
</dbReference>
<comment type="function">
    <text evidence="5">Required for morphogenesis and for the elongation of the flagellar filament by facilitating polymerization of the flagellin monomers at the tip of growing filament. Forms a capping structure, which prevents flagellin subunits (transported through the central channel of the flagellum) from leaking out without polymerization at the distal end.</text>
</comment>
<comment type="subunit">
    <text evidence="2 5">Homopentamer.</text>
</comment>
<dbReference type="Pfam" id="PF07196">
    <property type="entry name" value="Flagellin_IN"/>
    <property type="match status" value="1"/>
</dbReference>
<evidence type="ECO:0000256" key="3">
    <source>
        <dbReference type="ARBA" id="ARBA00023054"/>
    </source>
</evidence>
<evidence type="ECO:0000256" key="1">
    <source>
        <dbReference type="ARBA" id="ARBA00009764"/>
    </source>
</evidence>